<name>A0A233VPB3_FINMA</name>
<feature type="transmembrane region" description="Helical" evidence="2">
    <location>
        <begin position="113"/>
        <end position="134"/>
    </location>
</feature>
<feature type="transmembrane region" description="Helical" evidence="2">
    <location>
        <begin position="262"/>
        <end position="286"/>
    </location>
</feature>
<dbReference type="AlphaFoldDB" id="A0A233VPB3"/>
<keyword evidence="2" id="KW-1133">Transmembrane helix</keyword>
<evidence type="ECO:0000313" key="4">
    <source>
        <dbReference type="Proteomes" id="UP000215546"/>
    </source>
</evidence>
<dbReference type="RefSeq" id="WP_094208044.1">
    <property type="nucleotide sequence ID" value="NZ_NDYE01000004.1"/>
</dbReference>
<feature type="region of interest" description="Disordered" evidence="1">
    <location>
        <begin position="385"/>
        <end position="420"/>
    </location>
</feature>
<dbReference type="InterPro" id="IPR038728">
    <property type="entry name" value="YkvI-like"/>
</dbReference>
<feature type="compositionally biased region" description="Acidic residues" evidence="1">
    <location>
        <begin position="394"/>
        <end position="420"/>
    </location>
</feature>
<evidence type="ECO:0000256" key="1">
    <source>
        <dbReference type="SAM" id="MobiDB-lite"/>
    </source>
</evidence>
<keyword evidence="2" id="KW-0812">Transmembrane</keyword>
<feature type="transmembrane region" description="Helical" evidence="2">
    <location>
        <begin position="86"/>
        <end position="107"/>
    </location>
</feature>
<dbReference type="PANTHER" id="PTHR37814:SF1">
    <property type="entry name" value="MEMBRANE PROTEIN"/>
    <property type="match status" value="1"/>
</dbReference>
<protein>
    <recommendedName>
        <fullName evidence="5">Membrane protein YkvI</fullName>
    </recommendedName>
</protein>
<comment type="caution">
    <text evidence="3">The sequence shown here is derived from an EMBL/GenBank/DDBJ whole genome shotgun (WGS) entry which is preliminary data.</text>
</comment>
<organism evidence="3 4">
    <name type="scientific">Finegoldia magna</name>
    <name type="common">Peptostreptococcus magnus</name>
    <dbReference type="NCBI Taxonomy" id="1260"/>
    <lineage>
        <taxon>Bacteria</taxon>
        <taxon>Bacillati</taxon>
        <taxon>Bacillota</taxon>
        <taxon>Tissierellia</taxon>
        <taxon>Tissierellales</taxon>
        <taxon>Peptoniphilaceae</taxon>
        <taxon>Finegoldia</taxon>
    </lineage>
</organism>
<accession>A0A233VPB3</accession>
<dbReference type="Proteomes" id="UP000215546">
    <property type="component" value="Unassembled WGS sequence"/>
</dbReference>
<proteinExistence type="predicted"/>
<dbReference type="PANTHER" id="PTHR37814">
    <property type="entry name" value="CONSERVED MEMBRANE PROTEIN"/>
    <property type="match status" value="1"/>
</dbReference>
<evidence type="ECO:0008006" key="5">
    <source>
        <dbReference type="Google" id="ProtNLM"/>
    </source>
</evidence>
<feature type="transmembrane region" description="Helical" evidence="2">
    <location>
        <begin position="188"/>
        <end position="208"/>
    </location>
</feature>
<dbReference type="EMBL" id="NDYE01000004">
    <property type="protein sequence ID" value="OXZ34252.1"/>
    <property type="molecule type" value="Genomic_DNA"/>
</dbReference>
<gene>
    <name evidence="3" type="ORF">B9N55_01575</name>
</gene>
<feature type="transmembrane region" description="Helical" evidence="2">
    <location>
        <begin position="298"/>
        <end position="317"/>
    </location>
</feature>
<feature type="transmembrane region" description="Helical" evidence="2">
    <location>
        <begin position="40"/>
        <end position="65"/>
    </location>
</feature>
<sequence length="420" mass="46893">MKKKILSTSLAYVAVLTGAGLASGQEILQYFTAYGKSGLWTALFVLLLHTFIGAIILELGSYYFADEHSDVLDEIASKKFTKVFDILLILTGFIIGFVMLSGAGSNLNQQFGLAPWIGSLICALLVIFVGMMDFEKVTRIIGAFTPIIVALILIASVYTIIKFDGSFDQLDPIARTIPKNFGNPWLSVVNYFSLCMMVGLSTTFAIGGNHVLSEEAKVSGLLGGFITGTVTALLAVVLFMRVNILKDADLPTQTLIEEINPVLGLIMSFVIFGMIFNTAIGLYYSLAKRASKDNPTKYKMYLIGFVTIGFFLSFLGFRKLISITYPIIGYAGIILIIFLIYAYIRDFQKIKKESKRRFKILDLLEKKYDDEQDYTKKDERKVKSMINQSNLDNDVLEEEMETIAEENQEDDDVTEENTEK</sequence>
<feature type="transmembrane region" description="Helical" evidence="2">
    <location>
        <begin position="141"/>
        <end position="161"/>
    </location>
</feature>
<evidence type="ECO:0000256" key="2">
    <source>
        <dbReference type="SAM" id="Phobius"/>
    </source>
</evidence>
<evidence type="ECO:0000313" key="3">
    <source>
        <dbReference type="EMBL" id="OXZ34252.1"/>
    </source>
</evidence>
<feature type="transmembrane region" description="Helical" evidence="2">
    <location>
        <begin position="323"/>
        <end position="344"/>
    </location>
</feature>
<keyword evidence="2" id="KW-0472">Membrane</keyword>
<reference evidence="4" key="1">
    <citation type="submission" date="2017-04" db="EMBL/GenBank/DDBJ databases">
        <title>Finegoldia magna isolated from orthopedic joint implant-associated infections.</title>
        <authorList>
            <person name="Bjorklund S."/>
            <person name="Bruggemann H."/>
            <person name="Jensen A."/>
            <person name="Hellmark B."/>
            <person name="Soderquist B."/>
        </authorList>
    </citation>
    <scope>NUCLEOTIDE SEQUENCE [LARGE SCALE GENOMIC DNA]</scope>
    <source>
        <strain evidence="4">12T273</strain>
    </source>
</reference>
<feature type="transmembrane region" description="Helical" evidence="2">
    <location>
        <begin position="220"/>
        <end position="242"/>
    </location>
</feature>